<organism evidence="2 3">
    <name type="scientific">Aquilegia coerulea</name>
    <name type="common">Rocky mountain columbine</name>
    <dbReference type="NCBI Taxonomy" id="218851"/>
    <lineage>
        <taxon>Eukaryota</taxon>
        <taxon>Viridiplantae</taxon>
        <taxon>Streptophyta</taxon>
        <taxon>Embryophyta</taxon>
        <taxon>Tracheophyta</taxon>
        <taxon>Spermatophyta</taxon>
        <taxon>Magnoliopsida</taxon>
        <taxon>Ranunculales</taxon>
        <taxon>Ranunculaceae</taxon>
        <taxon>Thalictroideae</taxon>
        <taxon>Aquilegia</taxon>
    </lineage>
</organism>
<dbReference type="InParanoid" id="A0A2G5ESN0"/>
<accession>A0A2G5ESN0</accession>
<evidence type="ECO:0000256" key="1">
    <source>
        <dbReference type="SAM" id="MobiDB-lite"/>
    </source>
</evidence>
<evidence type="ECO:0000313" key="3">
    <source>
        <dbReference type="Proteomes" id="UP000230069"/>
    </source>
</evidence>
<dbReference type="AlphaFoldDB" id="A0A2G5ESN0"/>
<keyword evidence="3" id="KW-1185">Reference proteome</keyword>
<proteinExistence type="predicted"/>
<gene>
    <name evidence="2" type="ORF">AQUCO_00500550v1</name>
</gene>
<reference evidence="2 3" key="1">
    <citation type="submission" date="2017-09" db="EMBL/GenBank/DDBJ databases">
        <title>WGS assembly of Aquilegia coerulea Goldsmith.</title>
        <authorList>
            <person name="Hodges S."/>
            <person name="Kramer E."/>
            <person name="Nordborg M."/>
            <person name="Tomkins J."/>
            <person name="Borevitz J."/>
            <person name="Derieg N."/>
            <person name="Yan J."/>
            <person name="Mihaltcheva S."/>
            <person name="Hayes R.D."/>
            <person name="Rokhsar D."/>
        </authorList>
    </citation>
    <scope>NUCLEOTIDE SEQUENCE [LARGE SCALE GENOMIC DNA]</scope>
    <source>
        <strain evidence="3">cv. Goldsmith</strain>
    </source>
</reference>
<dbReference type="EMBL" id="KZ305022">
    <property type="protein sequence ID" value="PIA58677.1"/>
    <property type="molecule type" value="Genomic_DNA"/>
</dbReference>
<feature type="region of interest" description="Disordered" evidence="1">
    <location>
        <begin position="293"/>
        <end position="314"/>
    </location>
</feature>
<protein>
    <submittedName>
        <fullName evidence="2">Uncharacterized protein</fullName>
    </submittedName>
</protein>
<sequence>MLVEGFSCDLGRKLYQMHDENKFREIWKGRFKSMSVQGAAKGKVLLADEINLEEAKMAVIDAKSSEFVEIPIGKWGYKELALAYDGESNIYKILKVYLDGDAEGGCKWRCTLMRVSDKVWGESFNLAEFSVIYPSALVTREKIYLLMGIFNCTPVAQYVAIININSGTHDRIKCPKTHNPKRSSLVLVNQKLHLCHIYIDKEIHMWSLENSALQMQCIIPLNDSLRAICNMDFRIAQLSLDEQIGIVVQNKFLLLNLETKELTEFRIPWASSLKAWNLDACVLKRVCEKDFGKKKEKKRKQSSGLERFWGDESL</sequence>
<name>A0A2G5ESN0_AQUCA</name>
<dbReference type="Proteomes" id="UP000230069">
    <property type="component" value="Unassembled WGS sequence"/>
</dbReference>
<evidence type="ECO:0000313" key="2">
    <source>
        <dbReference type="EMBL" id="PIA58677.1"/>
    </source>
</evidence>